<dbReference type="STRING" id="94869.SAMN04488529_11491"/>
<dbReference type="GO" id="GO:0005694">
    <property type="term" value="C:chromosome"/>
    <property type="evidence" value="ECO:0007669"/>
    <property type="project" value="TreeGrafter"/>
</dbReference>
<dbReference type="InterPro" id="IPR004437">
    <property type="entry name" value="ParB/RepB/Spo0J"/>
</dbReference>
<gene>
    <name evidence="5" type="ORF">SAMN04488529_11491</name>
</gene>
<keyword evidence="6" id="KW-1185">Reference proteome</keyword>
<dbReference type="InterPro" id="IPR036086">
    <property type="entry name" value="ParB/Sulfiredoxin_sf"/>
</dbReference>
<dbReference type="PANTHER" id="PTHR33375">
    <property type="entry name" value="CHROMOSOME-PARTITIONING PROTEIN PARB-RELATED"/>
    <property type="match status" value="1"/>
</dbReference>
<reference evidence="5 6" key="1">
    <citation type="submission" date="2016-10" db="EMBL/GenBank/DDBJ databases">
        <authorList>
            <person name="de Groot N.N."/>
        </authorList>
    </citation>
    <scope>NUCLEOTIDE SEQUENCE [LARGE SCALE GENOMIC DNA]</scope>
    <source>
        <strain evidence="5 6">DSM 12272</strain>
    </source>
</reference>
<dbReference type="InterPro" id="IPR041468">
    <property type="entry name" value="HTH_ParB/Spo0J"/>
</dbReference>
<dbReference type="SMART" id="SM00470">
    <property type="entry name" value="ParB"/>
    <property type="match status" value="1"/>
</dbReference>
<evidence type="ECO:0000313" key="5">
    <source>
        <dbReference type="EMBL" id="SDP74023.1"/>
    </source>
</evidence>
<dbReference type="GO" id="GO:0009295">
    <property type="term" value="C:nucleoid"/>
    <property type="evidence" value="ECO:0007669"/>
    <property type="project" value="UniProtKB-SubCell"/>
</dbReference>
<dbReference type="Pfam" id="PF02195">
    <property type="entry name" value="ParB_N"/>
    <property type="match status" value="1"/>
</dbReference>
<dbReference type="Pfam" id="PF17762">
    <property type="entry name" value="HTH_ParB"/>
    <property type="match status" value="1"/>
</dbReference>
<dbReference type="GO" id="GO:0045881">
    <property type="term" value="P:positive regulation of sporulation resulting in formation of a cellular spore"/>
    <property type="evidence" value="ECO:0007669"/>
    <property type="project" value="TreeGrafter"/>
</dbReference>
<dbReference type="FunFam" id="3.90.1530.30:FF:000001">
    <property type="entry name" value="Chromosome partitioning protein ParB"/>
    <property type="match status" value="1"/>
</dbReference>
<evidence type="ECO:0000259" key="4">
    <source>
        <dbReference type="SMART" id="SM00470"/>
    </source>
</evidence>
<dbReference type="Gene3D" id="1.10.10.2830">
    <property type="match status" value="1"/>
</dbReference>
<accession>A0A1H0V6Q7</accession>
<organism evidence="5 6">
    <name type="scientific">Clostridium gasigenes</name>
    <dbReference type="NCBI Taxonomy" id="94869"/>
    <lineage>
        <taxon>Bacteria</taxon>
        <taxon>Bacillati</taxon>
        <taxon>Bacillota</taxon>
        <taxon>Clostridia</taxon>
        <taxon>Eubacteriales</taxon>
        <taxon>Clostridiaceae</taxon>
        <taxon>Clostridium</taxon>
    </lineage>
</organism>
<dbReference type="Gene3D" id="3.90.1530.30">
    <property type="match status" value="1"/>
</dbReference>
<dbReference type="InterPro" id="IPR003115">
    <property type="entry name" value="ParB_N"/>
</dbReference>
<dbReference type="NCBIfam" id="TIGR00180">
    <property type="entry name" value="parB_part"/>
    <property type="match status" value="1"/>
</dbReference>
<feature type="domain" description="ParB-like N-terminal" evidence="4">
    <location>
        <begin position="8"/>
        <end position="97"/>
    </location>
</feature>
<dbReference type="SUPFAM" id="SSF110849">
    <property type="entry name" value="ParB/Sulfiredoxin"/>
    <property type="match status" value="1"/>
</dbReference>
<dbReference type="PANTHER" id="PTHR33375:SF8">
    <property type="entry name" value="NUCLEOID OCCLUSION PROTEIN"/>
    <property type="match status" value="1"/>
</dbReference>
<proteinExistence type="inferred from homology"/>
<evidence type="ECO:0000256" key="3">
    <source>
        <dbReference type="ARBA" id="ARBA00023125"/>
    </source>
</evidence>
<dbReference type="GO" id="GO:0007059">
    <property type="term" value="P:chromosome segregation"/>
    <property type="evidence" value="ECO:0007669"/>
    <property type="project" value="TreeGrafter"/>
</dbReference>
<dbReference type="AlphaFoldDB" id="A0A1H0V6Q7"/>
<comment type="subcellular location">
    <subcellularLocation>
        <location evidence="1">Cytoplasm</location>
        <location evidence="1">Nucleoid</location>
    </subcellularLocation>
</comment>
<evidence type="ECO:0000256" key="1">
    <source>
        <dbReference type="ARBA" id="ARBA00004453"/>
    </source>
</evidence>
<dbReference type="GO" id="GO:0003677">
    <property type="term" value="F:DNA binding"/>
    <property type="evidence" value="ECO:0007669"/>
    <property type="project" value="UniProtKB-KW"/>
</dbReference>
<dbReference type="InterPro" id="IPR050336">
    <property type="entry name" value="Chromosome_partition/occlusion"/>
</dbReference>
<evidence type="ECO:0000256" key="2">
    <source>
        <dbReference type="ARBA" id="ARBA00006295"/>
    </source>
</evidence>
<dbReference type="Proteomes" id="UP000198597">
    <property type="component" value="Unassembled WGS sequence"/>
</dbReference>
<dbReference type="EMBL" id="FNJM01000014">
    <property type="protein sequence ID" value="SDP74023.1"/>
    <property type="molecule type" value="Genomic_DNA"/>
</dbReference>
<comment type="similarity">
    <text evidence="2">Belongs to the ParB family.</text>
</comment>
<dbReference type="CDD" id="cd16393">
    <property type="entry name" value="SPO0J_N"/>
    <property type="match status" value="1"/>
</dbReference>
<name>A0A1H0V6Q7_9CLOT</name>
<protein>
    <submittedName>
        <fullName evidence="5">Chromosome partitioning protein, ParB family</fullName>
    </submittedName>
</protein>
<evidence type="ECO:0000313" key="6">
    <source>
        <dbReference type="Proteomes" id="UP000198597"/>
    </source>
</evidence>
<sequence>MHMNKEIISINVGSIFPNTYQPRKFFNEEALIELSESIKQYGIIQPITVRKRGEKFELVAGERRWRAARIAELEYIPCNVIDITDTQSAEIALLENLQREDLNFMEESEAYYNLIHDHKFTQDELAKRMGKKQSTIANKLRLLKLSINIRNICVENKLTERHARALLLLPNEELQNKVVQIVVKDGLNVKNTEELINKELLKLAGEQLNERNKKKVKTIFPAKLYINTIKQVFDKCNIPAEYKFKDSEDCIEITVLIPKNNRK</sequence>
<dbReference type="FunFam" id="1.10.10.2830:FF:000001">
    <property type="entry name" value="Chromosome partitioning protein ParB"/>
    <property type="match status" value="1"/>
</dbReference>
<keyword evidence="3" id="KW-0238">DNA-binding</keyword>